<organism evidence="4 5">
    <name type="scientific">Ruania alkalisoli</name>
    <dbReference type="NCBI Taxonomy" id="2779775"/>
    <lineage>
        <taxon>Bacteria</taxon>
        <taxon>Bacillati</taxon>
        <taxon>Actinomycetota</taxon>
        <taxon>Actinomycetes</taxon>
        <taxon>Micrococcales</taxon>
        <taxon>Ruaniaceae</taxon>
        <taxon>Ruania</taxon>
    </lineage>
</organism>
<sequence>MRALVQADDGTVLHLTELEDLTAGPGEMLVDVRAAGVNRADLLQVAGNYPPPRGASPLVGLEIAGVVRVTGPGVTRWHEGDRVCALLPSGGYAEQAVVPEGLAMAIPDGMSFHDAAGIPETFATAYLNLVVIGRLQPAETVLIHAGASGVGTAAVQIARELGARVITTSGSAGKAALCRRLGAATSLDHHSGPFADAVLDATNGRGVDVVLDPIGASYWEQNAACLAPDARWVVIGGLGGYELPLSFRHLMAKRIQITFSTLRSRSDEDKASLLRGLDDLIGASLAAGRIAPVIDRVYDWSEVALAHQRLQSNQNAGKVVLTLRPAVTEGSHR</sequence>
<dbReference type="KEGG" id="halt:IM660_04885"/>
<dbReference type="InterPro" id="IPR036291">
    <property type="entry name" value="NAD(P)-bd_dom_sf"/>
</dbReference>
<dbReference type="EMBL" id="CP063169">
    <property type="protein sequence ID" value="QOR71626.1"/>
    <property type="molecule type" value="Genomic_DNA"/>
</dbReference>
<dbReference type="Gene3D" id="3.90.180.10">
    <property type="entry name" value="Medium-chain alcohol dehydrogenases, catalytic domain"/>
    <property type="match status" value="1"/>
</dbReference>
<keyword evidence="5" id="KW-1185">Reference proteome</keyword>
<protein>
    <submittedName>
        <fullName evidence="4">NAD(P)H-quinone oxidoreductase</fullName>
    </submittedName>
</protein>
<dbReference type="InterPro" id="IPR014189">
    <property type="entry name" value="Quinone_OxRdtase_PIG3"/>
</dbReference>
<dbReference type="PANTHER" id="PTHR48106:SF18">
    <property type="entry name" value="QUINONE OXIDOREDUCTASE PIG3"/>
    <property type="match status" value="1"/>
</dbReference>
<dbReference type="SUPFAM" id="SSF51735">
    <property type="entry name" value="NAD(P)-binding Rossmann-fold domains"/>
    <property type="match status" value="1"/>
</dbReference>
<dbReference type="InterPro" id="IPR013149">
    <property type="entry name" value="ADH-like_C"/>
</dbReference>
<proteinExistence type="predicted"/>
<dbReference type="GO" id="GO:0070402">
    <property type="term" value="F:NADPH binding"/>
    <property type="evidence" value="ECO:0007669"/>
    <property type="project" value="TreeGrafter"/>
</dbReference>
<dbReference type="GO" id="GO:0016651">
    <property type="term" value="F:oxidoreductase activity, acting on NAD(P)H"/>
    <property type="evidence" value="ECO:0007669"/>
    <property type="project" value="TreeGrafter"/>
</dbReference>
<dbReference type="InterPro" id="IPR020843">
    <property type="entry name" value="ER"/>
</dbReference>
<dbReference type="Pfam" id="PF08240">
    <property type="entry name" value="ADH_N"/>
    <property type="match status" value="1"/>
</dbReference>
<reference evidence="4 5" key="1">
    <citation type="submission" date="2020-10" db="EMBL/GenBank/DDBJ databases">
        <title>Haloactinobacterium sp. RN3S43, a bacterium isolated from saline soil.</title>
        <authorList>
            <person name="Sun J.-Q."/>
        </authorList>
    </citation>
    <scope>NUCLEOTIDE SEQUENCE [LARGE SCALE GENOMIC DNA]</scope>
    <source>
        <strain evidence="4 5">RN3S43</strain>
    </source>
</reference>
<dbReference type="Proteomes" id="UP000593758">
    <property type="component" value="Chromosome"/>
</dbReference>
<dbReference type="AlphaFoldDB" id="A0A7M1SVL3"/>
<name>A0A7M1SVL3_9MICO</name>
<dbReference type="NCBIfam" id="TIGR02824">
    <property type="entry name" value="quinone_pig3"/>
    <property type="match status" value="1"/>
</dbReference>
<dbReference type="InterPro" id="IPR011032">
    <property type="entry name" value="GroES-like_sf"/>
</dbReference>
<dbReference type="InterPro" id="IPR013154">
    <property type="entry name" value="ADH-like_N"/>
</dbReference>
<accession>A0A7M1SVL3</accession>
<evidence type="ECO:0000259" key="3">
    <source>
        <dbReference type="SMART" id="SM00829"/>
    </source>
</evidence>
<evidence type="ECO:0000313" key="4">
    <source>
        <dbReference type="EMBL" id="QOR71626.1"/>
    </source>
</evidence>
<dbReference type="PANTHER" id="PTHR48106">
    <property type="entry name" value="QUINONE OXIDOREDUCTASE PIG3-RELATED"/>
    <property type="match status" value="1"/>
</dbReference>
<evidence type="ECO:0000256" key="2">
    <source>
        <dbReference type="ARBA" id="ARBA00023002"/>
    </source>
</evidence>
<keyword evidence="2" id="KW-0560">Oxidoreductase</keyword>
<keyword evidence="1" id="KW-0521">NADP</keyword>
<dbReference type="SMART" id="SM00829">
    <property type="entry name" value="PKS_ER"/>
    <property type="match status" value="1"/>
</dbReference>
<dbReference type="SUPFAM" id="SSF50129">
    <property type="entry name" value="GroES-like"/>
    <property type="match status" value="1"/>
</dbReference>
<evidence type="ECO:0000313" key="5">
    <source>
        <dbReference type="Proteomes" id="UP000593758"/>
    </source>
</evidence>
<gene>
    <name evidence="4" type="ORF">IM660_04885</name>
</gene>
<dbReference type="Pfam" id="PF00107">
    <property type="entry name" value="ADH_zinc_N"/>
    <property type="match status" value="1"/>
</dbReference>
<feature type="domain" description="Enoyl reductase (ER)" evidence="3">
    <location>
        <begin position="10"/>
        <end position="321"/>
    </location>
</feature>
<dbReference type="CDD" id="cd05276">
    <property type="entry name" value="p53_inducible_oxidoreductase"/>
    <property type="match status" value="1"/>
</dbReference>
<dbReference type="Gene3D" id="3.40.50.720">
    <property type="entry name" value="NAD(P)-binding Rossmann-like Domain"/>
    <property type="match status" value="1"/>
</dbReference>
<evidence type="ECO:0000256" key="1">
    <source>
        <dbReference type="ARBA" id="ARBA00022857"/>
    </source>
</evidence>
<dbReference type="RefSeq" id="WP_193498282.1">
    <property type="nucleotide sequence ID" value="NZ_CP063169.1"/>
</dbReference>